<dbReference type="Pfam" id="PF04755">
    <property type="entry name" value="PAP_fibrillin"/>
    <property type="match status" value="1"/>
</dbReference>
<comment type="caution">
    <text evidence="5">The sequence shown here is derived from an EMBL/GenBank/DDBJ whole genome shotgun (WGS) entry which is preliminary data.</text>
</comment>
<feature type="chain" id="PRO_5041973211" description="Plastid lipid-associated protein/fibrillin conserved domain-containing protein" evidence="3">
    <location>
        <begin position="18"/>
        <end position="285"/>
    </location>
</feature>
<accession>A0AAD3H120</accession>
<evidence type="ECO:0000313" key="5">
    <source>
        <dbReference type="EMBL" id="GFH46712.1"/>
    </source>
</evidence>
<keyword evidence="3" id="KW-0732">Signal</keyword>
<dbReference type="AlphaFoldDB" id="A0AAD3H120"/>
<feature type="signal peptide" evidence="3">
    <location>
        <begin position="1"/>
        <end position="17"/>
    </location>
</feature>
<dbReference type="EMBL" id="BLLK01000022">
    <property type="protein sequence ID" value="GFH46712.1"/>
    <property type="molecule type" value="Genomic_DNA"/>
</dbReference>
<evidence type="ECO:0000256" key="2">
    <source>
        <dbReference type="ARBA" id="ARBA00022640"/>
    </source>
</evidence>
<sequence length="285" mass="31183">MMIRLLVAASFLGSVSGLVSTPAAYGVGKAGFDAYRASLPADFNVVKEGGYYALQQRYLNEVGKENYAKGKATLPETLSVVNVGGYDNIYKLAADPKAELVKLVVENLKATNGSGAYAGDGKIDALVALLQSKGQGFNSLKVDGEWMEVLNRQGKYSTKSQKFIGKRKKKIRPSSNFDVKGMSFINNVLTPRGNGTLKATVKYTPVAKNFDKTSDGKIVLRRIACDIIGATFKYKKLPKLSLPFLKKKGGYLDFLYLDDDIRVTKGNKGGLFVHFKPEYYEKVVS</sequence>
<name>A0AAD3H120_9STRA</name>
<dbReference type="Proteomes" id="UP001054902">
    <property type="component" value="Unassembled WGS sequence"/>
</dbReference>
<comment type="subcellular location">
    <subcellularLocation>
        <location evidence="1">Plastid</location>
    </subcellularLocation>
</comment>
<evidence type="ECO:0000256" key="1">
    <source>
        <dbReference type="ARBA" id="ARBA00004474"/>
    </source>
</evidence>
<evidence type="ECO:0000256" key="3">
    <source>
        <dbReference type="SAM" id="SignalP"/>
    </source>
</evidence>
<evidence type="ECO:0000259" key="4">
    <source>
        <dbReference type="Pfam" id="PF04755"/>
    </source>
</evidence>
<proteinExistence type="predicted"/>
<protein>
    <recommendedName>
        <fullName evidence="4">Plastid lipid-associated protein/fibrillin conserved domain-containing protein</fullName>
    </recommendedName>
</protein>
<evidence type="ECO:0000313" key="6">
    <source>
        <dbReference type="Proteomes" id="UP001054902"/>
    </source>
</evidence>
<dbReference type="InterPro" id="IPR006843">
    <property type="entry name" value="PAP/fibrillin_dom"/>
</dbReference>
<organism evidence="5 6">
    <name type="scientific">Chaetoceros tenuissimus</name>
    <dbReference type="NCBI Taxonomy" id="426638"/>
    <lineage>
        <taxon>Eukaryota</taxon>
        <taxon>Sar</taxon>
        <taxon>Stramenopiles</taxon>
        <taxon>Ochrophyta</taxon>
        <taxon>Bacillariophyta</taxon>
        <taxon>Coscinodiscophyceae</taxon>
        <taxon>Chaetocerotophycidae</taxon>
        <taxon>Chaetocerotales</taxon>
        <taxon>Chaetocerotaceae</taxon>
        <taxon>Chaetoceros</taxon>
    </lineage>
</organism>
<gene>
    <name evidence="5" type="ORF">CTEN210_03186</name>
</gene>
<reference evidence="5 6" key="1">
    <citation type="journal article" date="2021" name="Sci. Rep.">
        <title>The genome of the diatom Chaetoceros tenuissimus carries an ancient integrated fragment of an extant virus.</title>
        <authorList>
            <person name="Hongo Y."/>
            <person name="Kimura K."/>
            <person name="Takaki Y."/>
            <person name="Yoshida Y."/>
            <person name="Baba S."/>
            <person name="Kobayashi G."/>
            <person name="Nagasaki K."/>
            <person name="Hano T."/>
            <person name="Tomaru Y."/>
        </authorList>
    </citation>
    <scope>NUCLEOTIDE SEQUENCE [LARGE SCALE GENOMIC DNA]</scope>
    <source>
        <strain evidence="5 6">NIES-3715</strain>
    </source>
</reference>
<keyword evidence="2" id="KW-0934">Plastid</keyword>
<feature type="domain" description="Plastid lipid-associated protein/fibrillin conserved" evidence="4">
    <location>
        <begin position="246"/>
        <end position="273"/>
    </location>
</feature>
<dbReference type="GO" id="GO:0009536">
    <property type="term" value="C:plastid"/>
    <property type="evidence" value="ECO:0007669"/>
    <property type="project" value="UniProtKB-SubCell"/>
</dbReference>
<keyword evidence="6" id="KW-1185">Reference proteome</keyword>